<dbReference type="PANTHER" id="PTHR43525:SF1">
    <property type="entry name" value="PROTEIN MALY"/>
    <property type="match status" value="1"/>
</dbReference>
<keyword evidence="7" id="KW-0808">Transferase</keyword>
<keyword evidence="4" id="KW-0456">Lyase</keyword>
<keyword evidence="3" id="KW-0663">Pyridoxal phosphate</keyword>
<dbReference type="EC" id="4.4.1.13" evidence="2"/>
<dbReference type="InterPro" id="IPR015424">
    <property type="entry name" value="PyrdxlP-dep_Trfase"/>
</dbReference>
<evidence type="ECO:0000256" key="5">
    <source>
        <dbReference type="ARBA" id="ARBA00037974"/>
    </source>
</evidence>
<dbReference type="Gene3D" id="3.90.1150.10">
    <property type="entry name" value="Aspartate Aminotransferase, domain 1"/>
    <property type="match status" value="1"/>
</dbReference>
<proteinExistence type="inferred from homology"/>
<evidence type="ECO:0000313" key="7">
    <source>
        <dbReference type="EMBL" id="HIV26952.1"/>
    </source>
</evidence>
<dbReference type="Proteomes" id="UP000886884">
    <property type="component" value="Unassembled WGS sequence"/>
</dbReference>
<dbReference type="GO" id="GO:0008483">
    <property type="term" value="F:transaminase activity"/>
    <property type="evidence" value="ECO:0007669"/>
    <property type="project" value="UniProtKB-KW"/>
</dbReference>
<dbReference type="InterPro" id="IPR051798">
    <property type="entry name" value="Class-II_PLP-Dep_Aminotrans"/>
</dbReference>
<dbReference type="InterPro" id="IPR015422">
    <property type="entry name" value="PyrdxlP-dep_Trfase_small"/>
</dbReference>
<dbReference type="EMBL" id="DVOT01000058">
    <property type="protein sequence ID" value="HIV26952.1"/>
    <property type="molecule type" value="Genomic_DNA"/>
</dbReference>
<dbReference type="CDD" id="cd00609">
    <property type="entry name" value="AAT_like"/>
    <property type="match status" value="1"/>
</dbReference>
<keyword evidence="7" id="KW-0032">Aminotransferase</keyword>
<comment type="similarity">
    <text evidence="5">Belongs to the class-II pyridoxal-phosphate-dependent aminotransferase family. MalY/PatB cystathionine beta-lyase subfamily.</text>
</comment>
<gene>
    <name evidence="7" type="ORF">IAA64_03205</name>
</gene>
<dbReference type="PANTHER" id="PTHR43525">
    <property type="entry name" value="PROTEIN MALY"/>
    <property type="match status" value="1"/>
</dbReference>
<protein>
    <recommendedName>
        <fullName evidence="2">cysteine-S-conjugate beta-lyase</fullName>
        <ecNumber evidence="2">4.4.1.13</ecNumber>
    </recommendedName>
</protein>
<evidence type="ECO:0000313" key="8">
    <source>
        <dbReference type="Proteomes" id="UP000886884"/>
    </source>
</evidence>
<dbReference type="InterPro" id="IPR004839">
    <property type="entry name" value="Aminotransferase_I/II_large"/>
</dbReference>
<evidence type="ECO:0000256" key="4">
    <source>
        <dbReference type="ARBA" id="ARBA00023239"/>
    </source>
</evidence>
<dbReference type="Gene3D" id="3.40.640.10">
    <property type="entry name" value="Type I PLP-dependent aspartate aminotransferase-like (Major domain)"/>
    <property type="match status" value="1"/>
</dbReference>
<dbReference type="AlphaFoldDB" id="A0A9D1TCN7"/>
<name>A0A9D1TCN7_9FIRM</name>
<comment type="caution">
    <text evidence="7">The sequence shown here is derived from an EMBL/GenBank/DDBJ whole genome shotgun (WGS) entry which is preliminary data.</text>
</comment>
<comment type="cofactor">
    <cofactor evidence="1">
        <name>pyridoxal 5'-phosphate</name>
        <dbReference type="ChEBI" id="CHEBI:597326"/>
    </cofactor>
</comment>
<feature type="domain" description="Aminotransferase class I/classII large" evidence="6">
    <location>
        <begin position="31"/>
        <end position="378"/>
    </location>
</feature>
<dbReference type="InterPro" id="IPR015421">
    <property type="entry name" value="PyrdxlP-dep_Trfase_major"/>
</dbReference>
<reference evidence="7" key="2">
    <citation type="journal article" date="2021" name="PeerJ">
        <title>Extensive microbial diversity within the chicken gut microbiome revealed by metagenomics and culture.</title>
        <authorList>
            <person name="Gilroy R."/>
            <person name="Ravi A."/>
            <person name="Getino M."/>
            <person name="Pursley I."/>
            <person name="Horton D.L."/>
            <person name="Alikhan N.F."/>
            <person name="Baker D."/>
            <person name="Gharbi K."/>
            <person name="Hall N."/>
            <person name="Watson M."/>
            <person name="Adriaenssens E.M."/>
            <person name="Foster-Nyarko E."/>
            <person name="Jarju S."/>
            <person name="Secka A."/>
            <person name="Antonio M."/>
            <person name="Oren A."/>
            <person name="Chaudhuri R.R."/>
            <person name="La Ragione R."/>
            <person name="Hildebrand F."/>
            <person name="Pallen M.J."/>
        </authorList>
    </citation>
    <scope>NUCLEOTIDE SEQUENCE</scope>
    <source>
        <strain evidence="7">CHK183-6373</strain>
    </source>
</reference>
<dbReference type="GO" id="GO:0030170">
    <property type="term" value="F:pyridoxal phosphate binding"/>
    <property type="evidence" value="ECO:0007669"/>
    <property type="project" value="InterPro"/>
</dbReference>
<dbReference type="Pfam" id="PF00155">
    <property type="entry name" value="Aminotran_1_2"/>
    <property type="match status" value="1"/>
</dbReference>
<dbReference type="NCBIfam" id="TIGR04350">
    <property type="entry name" value="C_S_lyase_PatB"/>
    <property type="match status" value="1"/>
</dbReference>
<evidence type="ECO:0000256" key="1">
    <source>
        <dbReference type="ARBA" id="ARBA00001933"/>
    </source>
</evidence>
<accession>A0A9D1TCN7</accession>
<dbReference type="SUPFAM" id="SSF53383">
    <property type="entry name" value="PLP-dependent transferases"/>
    <property type="match status" value="1"/>
</dbReference>
<sequence>MFTFDTLVDRSQTGAVKWERRTEAEKQAGIVAMSVADMEFPVAPCVREAVIRAAEHGIYGYTDPNERYFAAVKRWMALRHDWDVAAEDVTCIHGVVPAIAVCVRAFTQVGDGVIIQPPVYPPFRQMVETNGRRVVNNPLINEGGRYRMDFEDLEQKASDPRAKLMVLCSPHNPVGRVWTREELERVHEICKRHGVIVASDEIHFDLLPHGAHTVYAKVDPDAVVLTAPSKTFNVPGLQLSNAIVKNAARREAFRAELLACGGSNISYFGYAATCAAYEGGEEWLDALLDYLRGNEALAREFFAKRFPQVRISPLEGTYLLWADCRALGVPDEERDAFLRQDAGWIVNAGGMFGEEGKGFERINIALPRPELQKALDRLSLAAQKVGF</sequence>
<evidence type="ECO:0000256" key="3">
    <source>
        <dbReference type="ARBA" id="ARBA00022898"/>
    </source>
</evidence>
<evidence type="ECO:0000259" key="6">
    <source>
        <dbReference type="Pfam" id="PF00155"/>
    </source>
</evidence>
<organism evidence="7 8">
    <name type="scientific">Candidatus Ornithocaccomicrobium faecavium</name>
    <dbReference type="NCBI Taxonomy" id="2840890"/>
    <lineage>
        <taxon>Bacteria</taxon>
        <taxon>Bacillati</taxon>
        <taxon>Bacillota</taxon>
        <taxon>Clostridia</taxon>
        <taxon>Candidatus Ornithocaccomicrobium</taxon>
    </lineage>
</organism>
<dbReference type="InterPro" id="IPR027619">
    <property type="entry name" value="C-S_lyase_PatB-like"/>
</dbReference>
<dbReference type="GO" id="GO:0047804">
    <property type="term" value="F:cysteine-S-conjugate beta-lyase activity"/>
    <property type="evidence" value="ECO:0007669"/>
    <property type="project" value="UniProtKB-EC"/>
</dbReference>
<evidence type="ECO:0000256" key="2">
    <source>
        <dbReference type="ARBA" id="ARBA00012224"/>
    </source>
</evidence>
<reference evidence="7" key="1">
    <citation type="submission" date="2020-10" db="EMBL/GenBank/DDBJ databases">
        <authorList>
            <person name="Gilroy R."/>
        </authorList>
    </citation>
    <scope>NUCLEOTIDE SEQUENCE</scope>
    <source>
        <strain evidence="7">CHK183-6373</strain>
    </source>
</reference>